<sequence>MNMVLWIVQILLAAIFGGIGVVKLTQPKEKLHETMGWTNAATPLQVKAIGALELLAGIGLFLPALTGIATVLTPLAALGLIIIMIGGIVVHLHGVRTETLAERRKVEIQGIVTCAVLLVLAALVAWGRFGPYAL</sequence>
<keyword evidence="3 5" id="KW-1133">Transmembrane helix</keyword>
<feature type="transmembrane region" description="Helical" evidence="5">
    <location>
        <begin position="106"/>
        <end position="126"/>
    </location>
</feature>
<evidence type="ECO:0000256" key="5">
    <source>
        <dbReference type="SAM" id="Phobius"/>
    </source>
</evidence>
<gene>
    <name evidence="6" type="ORF">EV382_1669</name>
</gene>
<comment type="subcellular location">
    <subcellularLocation>
        <location evidence="1">Membrane</location>
        <topology evidence="1">Multi-pass membrane protein</topology>
    </subcellularLocation>
</comment>
<protein>
    <submittedName>
        <fullName evidence="6">DoxX-like protein</fullName>
    </submittedName>
</protein>
<organism evidence="6 7">
    <name type="scientific">Micromonospora violae</name>
    <dbReference type="NCBI Taxonomy" id="1278207"/>
    <lineage>
        <taxon>Bacteria</taxon>
        <taxon>Bacillati</taxon>
        <taxon>Actinomycetota</taxon>
        <taxon>Actinomycetes</taxon>
        <taxon>Micromonosporales</taxon>
        <taxon>Micromonosporaceae</taxon>
        <taxon>Micromonospora</taxon>
    </lineage>
</organism>
<keyword evidence="2 5" id="KW-0812">Transmembrane</keyword>
<evidence type="ECO:0000256" key="4">
    <source>
        <dbReference type="ARBA" id="ARBA00023136"/>
    </source>
</evidence>
<evidence type="ECO:0000256" key="1">
    <source>
        <dbReference type="ARBA" id="ARBA00004141"/>
    </source>
</evidence>
<evidence type="ECO:0000313" key="6">
    <source>
        <dbReference type="EMBL" id="RZT78484.1"/>
    </source>
</evidence>
<dbReference type="Pfam" id="PF13564">
    <property type="entry name" value="DoxX_2"/>
    <property type="match status" value="1"/>
</dbReference>
<feature type="transmembrane region" description="Helical" evidence="5">
    <location>
        <begin position="6"/>
        <end position="25"/>
    </location>
</feature>
<keyword evidence="7" id="KW-1185">Reference proteome</keyword>
<evidence type="ECO:0000313" key="7">
    <source>
        <dbReference type="Proteomes" id="UP000293781"/>
    </source>
</evidence>
<keyword evidence="4 5" id="KW-0472">Membrane</keyword>
<evidence type="ECO:0000256" key="3">
    <source>
        <dbReference type="ARBA" id="ARBA00022989"/>
    </source>
</evidence>
<dbReference type="EMBL" id="SHKK01000001">
    <property type="protein sequence ID" value="RZT78484.1"/>
    <property type="molecule type" value="Genomic_DNA"/>
</dbReference>
<dbReference type="AlphaFoldDB" id="A0A4Q7UCQ9"/>
<dbReference type="Proteomes" id="UP000293781">
    <property type="component" value="Unassembled WGS sequence"/>
</dbReference>
<dbReference type="OrthoDB" id="3790625at2"/>
<name>A0A4Q7UCQ9_9ACTN</name>
<feature type="transmembrane region" description="Helical" evidence="5">
    <location>
        <begin position="75"/>
        <end position="94"/>
    </location>
</feature>
<feature type="transmembrane region" description="Helical" evidence="5">
    <location>
        <begin position="46"/>
        <end position="69"/>
    </location>
</feature>
<dbReference type="InterPro" id="IPR032808">
    <property type="entry name" value="DoxX"/>
</dbReference>
<reference evidence="6 7" key="1">
    <citation type="submission" date="2019-02" db="EMBL/GenBank/DDBJ databases">
        <title>Sequencing the genomes of 1000 actinobacteria strains.</title>
        <authorList>
            <person name="Klenk H.-P."/>
        </authorList>
    </citation>
    <scope>NUCLEOTIDE SEQUENCE [LARGE SCALE GENOMIC DNA]</scope>
    <source>
        <strain evidence="6 7">DSM 45888</strain>
    </source>
</reference>
<evidence type="ECO:0000256" key="2">
    <source>
        <dbReference type="ARBA" id="ARBA00022692"/>
    </source>
</evidence>
<accession>A0A4Q7UCQ9</accession>
<dbReference type="GO" id="GO:0016020">
    <property type="term" value="C:membrane"/>
    <property type="evidence" value="ECO:0007669"/>
    <property type="project" value="UniProtKB-SubCell"/>
</dbReference>
<comment type="caution">
    <text evidence="6">The sequence shown here is derived from an EMBL/GenBank/DDBJ whole genome shotgun (WGS) entry which is preliminary data.</text>
</comment>
<proteinExistence type="predicted"/>